<dbReference type="Proteomes" id="UP000789508">
    <property type="component" value="Unassembled WGS sequence"/>
</dbReference>
<feature type="non-terminal residue" evidence="1">
    <location>
        <position position="61"/>
    </location>
</feature>
<protein>
    <submittedName>
        <fullName evidence="1">6411_t:CDS:1</fullName>
    </submittedName>
</protein>
<dbReference type="AlphaFoldDB" id="A0A9N9EKZ2"/>
<organism evidence="1 2">
    <name type="scientific">Ambispora leptoticha</name>
    <dbReference type="NCBI Taxonomy" id="144679"/>
    <lineage>
        <taxon>Eukaryota</taxon>
        <taxon>Fungi</taxon>
        <taxon>Fungi incertae sedis</taxon>
        <taxon>Mucoromycota</taxon>
        <taxon>Glomeromycotina</taxon>
        <taxon>Glomeromycetes</taxon>
        <taxon>Archaeosporales</taxon>
        <taxon>Ambisporaceae</taxon>
        <taxon>Ambispora</taxon>
    </lineage>
</organism>
<evidence type="ECO:0000313" key="2">
    <source>
        <dbReference type="Proteomes" id="UP000789508"/>
    </source>
</evidence>
<proteinExistence type="predicted"/>
<accession>A0A9N9EKZ2</accession>
<name>A0A9N9EKZ2_9GLOM</name>
<dbReference type="EMBL" id="CAJVPS010013669">
    <property type="protein sequence ID" value="CAG8678482.1"/>
    <property type="molecule type" value="Genomic_DNA"/>
</dbReference>
<sequence length="61" mass="6919">MQSGNVIRIETAAVKTKGKELELLLCQPFQPPQAVTNKFEFNVSKHNQLQQADIQRTLSNH</sequence>
<comment type="caution">
    <text evidence="1">The sequence shown here is derived from an EMBL/GenBank/DDBJ whole genome shotgun (WGS) entry which is preliminary data.</text>
</comment>
<evidence type="ECO:0000313" key="1">
    <source>
        <dbReference type="EMBL" id="CAG8678482.1"/>
    </source>
</evidence>
<reference evidence="1" key="1">
    <citation type="submission" date="2021-06" db="EMBL/GenBank/DDBJ databases">
        <authorList>
            <person name="Kallberg Y."/>
            <person name="Tangrot J."/>
            <person name="Rosling A."/>
        </authorList>
    </citation>
    <scope>NUCLEOTIDE SEQUENCE</scope>
    <source>
        <strain evidence="1">FL130A</strain>
    </source>
</reference>
<gene>
    <name evidence="1" type="ORF">ALEPTO_LOCUS10789</name>
</gene>
<keyword evidence="2" id="KW-1185">Reference proteome</keyword>